<dbReference type="EC" id="6.3.4.20" evidence="8 10"/>
<dbReference type="NCBIfam" id="TIGR00364">
    <property type="entry name" value="7-cyano-7-deazaguanine synthase QueC"/>
    <property type="match status" value="1"/>
</dbReference>
<comment type="subunit">
    <text evidence="10">Homodimer.</text>
</comment>
<evidence type="ECO:0000256" key="3">
    <source>
        <dbReference type="ARBA" id="ARBA00022723"/>
    </source>
</evidence>
<evidence type="ECO:0000256" key="8">
    <source>
        <dbReference type="ARBA" id="ARBA00039149"/>
    </source>
</evidence>
<dbReference type="Gene3D" id="3.40.50.620">
    <property type="entry name" value="HUPs"/>
    <property type="match status" value="1"/>
</dbReference>
<dbReference type="GO" id="GO:0016879">
    <property type="term" value="F:ligase activity, forming carbon-nitrogen bonds"/>
    <property type="evidence" value="ECO:0007669"/>
    <property type="project" value="UniProtKB-UniRule"/>
</dbReference>
<evidence type="ECO:0000256" key="2">
    <source>
        <dbReference type="ARBA" id="ARBA00022598"/>
    </source>
</evidence>
<dbReference type="GO" id="GO:0005524">
    <property type="term" value="F:ATP binding"/>
    <property type="evidence" value="ECO:0007669"/>
    <property type="project" value="UniProtKB-UniRule"/>
</dbReference>
<comment type="function">
    <text evidence="10">Catalyzes the ATP-dependent conversion of 7-carboxy-7-deazaguanine (CDG) to 7-cyano-7-deazaguanine (preQ(0)).</text>
</comment>
<dbReference type="OrthoDB" id="9789567at2"/>
<proteinExistence type="inferred from homology"/>
<dbReference type="UniPathway" id="UPA00391"/>
<dbReference type="InterPro" id="IPR014729">
    <property type="entry name" value="Rossmann-like_a/b/a_fold"/>
</dbReference>
<dbReference type="RefSeq" id="WP_109689965.1">
    <property type="nucleotide sequence ID" value="NZ_QGGL01000012.1"/>
</dbReference>
<dbReference type="InterPro" id="IPR018317">
    <property type="entry name" value="QueC"/>
</dbReference>
<evidence type="ECO:0000313" key="11">
    <source>
        <dbReference type="EMBL" id="PWK10229.1"/>
    </source>
</evidence>
<evidence type="ECO:0000256" key="7">
    <source>
        <dbReference type="ARBA" id="ARBA00037993"/>
    </source>
</evidence>
<keyword evidence="6 10" id="KW-0067">ATP-binding</keyword>
<keyword evidence="5 10" id="KW-0862">Zinc</keyword>
<organism evidence="11 12">
    <name type="scientific">Tumebacillus permanentifrigoris</name>
    <dbReference type="NCBI Taxonomy" id="378543"/>
    <lineage>
        <taxon>Bacteria</taxon>
        <taxon>Bacillati</taxon>
        <taxon>Bacillota</taxon>
        <taxon>Bacilli</taxon>
        <taxon>Bacillales</taxon>
        <taxon>Alicyclobacillaceae</taxon>
        <taxon>Tumebacillus</taxon>
    </lineage>
</organism>
<comment type="similarity">
    <text evidence="7 10">Belongs to the QueC family.</text>
</comment>
<evidence type="ECO:0000313" key="12">
    <source>
        <dbReference type="Proteomes" id="UP000245634"/>
    </source>
</evidence>
<protein>
    <recommendedName>
        <fullName evidence="8 10">7-cyano-7-deazaguanine synthase</fullName>
        <ecNumber evidence="8 10">6.3.4.20</ecNumber>
    </recommendedName>
    <alternativeName>
        <fullName evidence="10">7-cyano-7-carbaguanine synthase</fullName>
    </alternativeName>
    <alternativeName>
        <fullName evidence="10">PreQ(0) synthase</fullName>
    </alternativeName>
    <alternativeName>
        <fullName evidence="10">Queuosine biosynthesis protein QueC</fullName>
    </alternativeName>
</protein>
<name>A0A316DT91_9BACL</name>
<comment type="catalytic activity">
    <reaction evidence="9 10">
        <text>7-carboxy-7-carbaguanine + NH4(+) + 2 ATP = 7-cyano-7-carbaguanine + 2 AMP + 2 diphosphate + 2 H(+)</text>
        <dbReference type="Rhea" id="RHEA:27982"/>
        <dbReference type="ChEBI" id="CHEBI:15378"/>
        <dbReference type="ChEBI" id="CHEBI:28938"/>
        <dbReference type="ChEBI" id="CHEBI:30616"/>
        <dbReference type="ChEBI" id="CHEBI:33019"/>
        <dbReference type="ChEBI" id="CHEBI:45075"/>
        <dbReference type="ChEBI" id="CHEBI:61036"/>
        <dbReference type="ChEBI" id="CHEBI:456215"/>
        <dbReference type="EC" id="6.3.4.20"/>
    </reaction>
</comment>
<dbReference type="Proteomes" id="UP000245634">
    <property type="component" value="Unassembled WGS sequence"/>
</dbReference>
<keyword evidence="3 10" id="KW-0479">Metal-binding</keyword>
<keyword evidence="10" id="KW-0671">Queuosine biosynthesis</keyword>
<dbReference type="EMBL" id="QGGL01000012">
    <property type="protein sequence ID" value="PWK10229.1"/>
    <property type="molecule type" value="Genomic_DNA"/>
</dbReference>
<evidence type="ECO:0000256" key="1">
    <source>
        <dbReference type="ARBA" id="ARBA00005061"/>
    </source>
</evidence>
<evidence type="ECO:0000256" key="9">
    <source>
        <dbReference type="ARBA" id="ARBA00047890"/>
    </source>
</evidence>
<feature type="binding site" evidence="10">
    <location>
        <position position="209"/>
    </location>
    <ligand>
        <name>Zn(2+)</name>
        <dbReference type="ChEBI" id="CHEBI:29105"/>
    </ligand>
</feature>
<dbReference type="AlphaFoldDB" id="A0A316DT91"/>
<dbReference type="SUPFAM" id="SSF52402">
    <property type="entry name" value="Adenine nucleotide alpha hydrolases-like"/>
    <property type="match status" value="1"/>
</dbReference>
<dbReference type="PANTHER" id="PTHR42914">
    <property type="entry name" value="7-CYANO-7-DEAZAGUANINE SYNTHASE"/>
    <property type="match status" value="1"/>
</dbReference>
<dbReference type="Pfam" id="PF06508">
    <property type="entry name" value="QueC"/>
    <property type="match status" value="1"/>
</dbReference>
<keyword evidence="2 10" id="KW-0436">Ligase</keyword>
<dbReference type="HAMAP" id="MF_01633">
    <property type="entry name" value="QueC"/>
    <property type="match status" value="1"/>
</dbReference>
<feature type="binding site" evidence="10">
    <location>
        <position position="203"/>
    </location>
    <ligand>
        <name>Zn(2+)</name>
        <dbReference type="ChEBI" id="CHEBI:29105"/>
    </ligand>
</feature>
<gene>
    <name evidence="10" type="primary">queC</name>
    <name evidence="11" type="ORF">C7459_11250</name>
</gene>
<keyword evidence="4 10" id="KW-0547">Nucleotide-binding</keyword>
<evidence type="ECO:0000256" key="5">
    <source>
        <dbReference type="ARBA" id="ARBA00022833"/>
    </source>
</evidence>
<keyword evidence="12" id="KW-1185">Reference proteome</keyword>
<dbReference type="PANTHER" id="PTHR42914:SF1">
    <property type="entry name" value="7-CYANO-7-DEAZAGUANINE SYNTHASE"/>
    <property type="match status" value="1"/>
</dbReference>
<dbReference type="PIRSF" id="PIRSF006293">
    <property type="entry name" value="ExsB"/>
    <property type="match status" value="1"/>
</dbReference>
<reference evidence="11 12" key="1">
    <citation type="submission" date="2018-05" db="EMBL/GenBank/DDBJ databases">
        <title>Genomic Encyclopedia of Type Strains, Phase IV (KMG-IV): sequencing the most valuable type-strain genomes for metagenomic binning, comparative biology and taxonomic classification.</title>
        <authorList>
            <person name="Goeker M."/>
        </authorList>
    </citation>
    <scope>NUCLEOTIDE SEQUENCE [LARGE SCALE GENOMIC DNA]</scope>
    <source>
        <strain evidence="11 12">DSM 18773</strain>
    </source>
</reference>
<comment type="caution">
    <text evidence="11">The sequence shown here is derived from an EMBL/GenBank/DDBJ whole genome shotgun (WGS) entry which is preliminary data.</text>
</comment>
<evidence type="ECO:0000256" key="4">
    <source>
        <dbReference type="ARBA" id="ARBA00022741"/>
    </source>
</evidence>
<evidence type="ECO:0000256" key="10">
    <source>
        <dbReference type="HAMAP-Rule" id="MF_01633"/>
    </source>
</evidence>
<evidence type="ECO:0000256" key="6">
    <source>
        <dbReference type="ARBA" id="ARBA00022840"/>
    </source>
</evidence>
<dbReference type="CDD" id="cd01995">
    <property type="entry name" value="QueC-like"/>
    <property type="match status" value="1"/>
</dbReference>
<feature type="binding site" evidence="10">
    <location>
        <position position="195"/>
    </location>
    <ligand>
        <name>Zn(2+)</name>
        <dbReference type="ChEBI" id="CHEBI:29105"/>
    </ligand>
</feature>
<comment type="cofactor">
    <cofactor evidence="10">
        <name>Zn(2+)</name>
        <dbReference type="ChEBI" id="CHEBI:29105"/>
    </cofactor>
    <text evidence="10">Binds 1 zinc ion per subunit.</text>
</comment>
<dbReference type="GO" id="GO:0008270">
    <property type="term" value="F:zinc ion binding"/>
    <property type="evidence" value="ECO:0007669"/>
    <property type="project" value="UniProtKB-UniRule"/>
</dbReference>
<dbReference type="GO" id="GO:0008616">
    <property type="term" value="P:tRNA queuosine(34) biosynthetic process"/>
    <property type="evidence" value="ECO:0007669"/>
    <property type="project" value="UniProtKB-UniRule"/>
</dbReference>
<sequence>MTTAKKAVIILSGGLDSTTCMAVAKQEGYDLYPLSFFYGQKAAIELDSAKKVSDFYGVADRHFIADLNGMIRGSALTDADKAIPTNRDEATMEQEIPATYVPARNIIFLSIALSYAESIGAEAMYIGVNALDYSGYPDCRHEFIEAFQQVINVGTAAGAHGAGIQIKTPLQFLSKAGIVQLGSELGAPLQFSHSCYFGTDPSCGVCDSCLLRIKGFQEAGVPDPIPYAVPIDWNVK</sequence>
<feature type="binding site" evidence="10">
    <location>
        <position position="206"/>
    </location>
    <ligand>
        <name>Zn(2+)</name>
        <dbReference type="ChEBI" id="CHEBI:29105"/>
    </ligand>
</feature>
<comment type="pathway">
    <text evidence="1 10">Purine metabolism; 7-cyano-7-deazaguanine biosynthesis.</text>
</comment>
<accession>A0A316DT91</accession>
<feature type="binding site" evidence="10">
    <location>
        <begin position="11"/>
        <end position="21"/>
    </location>
    <ligand>
        <name>ATP</name>
        <dbReference type="ChEBI" id="CHEBI:30616"/>
    </ligand>
</feature>